<dbReference type="PANTHER" id="PTHR43673:SF2">
    <property type="entry name" value="NITROREDUCTASE"/>
    <property type="match status" value="1"/>
</dbReference>
<evidence type="ECO:0000256" key="3">
    <source>
        <dbReference type="ARBA" id="ARBA00022630"/>
    </source>
</evidence>
<dbReference type="Proteomes" id="UP000019753">
    <property type="component" value="Unassembled WGS sequence"/>
</dbReference>
<evidence type="ECO:0000256" key="1">
    <source>
        <dbReference type="ARBA" id="ARBA00001917"/>
    </source>
</evidence>
<feature type="domain" description="Nitroreductase" evidence="7">
    <location>
        <begin position="8"/>
        <end position="177"/>
    </location>
</feature>
<dbReference type="RefSeq" id="WP_034227527.1">
    <property type="nucleotide sequence ID" value="NZ_AXCW01000200.1"/>
</dbReference>
<dbReference type="OrthoDB" id="3358989at2"/>
<dbReference type="Gene3D" id="3.40.109.10">
    <property type="entry name" value="NADH Oxidase"/>
    <property type="match status" value="1"/>
</dbReference>
<proteinExistence type="inferred from homology"/>
<dbReference type="Pfam" id="PF00881">
    <property type="entry name" value="Nitroreductase"/>
    <property type="match status" value="1"/>
</dbReference>
<dbReference type="SUPFAM" id="SSF55469">
    <property type="entry name" value="FMN-dependent nitroreductase-like"/>
    <property type="match status" value="1"/>
</dbReference>
<protein>
    <submittedName>
        <fullName evidence="8">Nitroreductase</fullName>
    </submittedName>
</protein>
<dbReference type="GO" id="GO:0016491">
    <property type="term" value="F:oxidoreductase activity"/>
    <property type="evidence" value="ECO:0007669"/>
    <property type="project" value="UniProtKB-KW"/>
</dbReference>
<feature type="region of interest" description="Disordered" evidence="6">
    <location>
        <begin position="183"/>
        <end position="205"/>
    </location>
</feature>
<dbReference type="InterPro" id="IPR029479">
    <property type="entry name" value="Nitroreductase"/>
</dbReference>
<comment type="caution">
    <text evidence="8">The sequence shown here is derived from an EMBL/GenBank/DDBJ whole genome shotgun (WGS) entry which is preliminary data.</text>
</comment>
<comment type="cofactor">
    <cofactor evidence="1">
        <name>FMN</name>
        <dbReference type="ChEBI" id="CHEBI:58210"/>
    </cofactor>
</comment>
<evidence type="ECO:0000256" key="2">
    <source>
        <dbReference type="ARBA" id="ARBA00007118"/>
    </source>
</evidence>
<dbReference type="EMBL" id="AXCW01000200">
    <property type="protein sequence ID" value="EYR62630.1"/>
    <property type="molecule type" value="Genomic_DNA"/>
</dbReference>
<comment type="similarity">
    <text evidence="2">Belongs to the nitroreductase family.</text>
</comment>
<evidence type="ECO:0000256" key="5">
    <source>
        <dbReference type="ARBA" id="ARBA00023002"/>
    </source>
</evidence>
<dbReference type="CDD" id="cd02062">
    <property type="entry name" value="Nitro_FMN_reductase"/>
    <property type="match status" value="1"/>
</dbReference>
<keyword evidence="3" id="KW-0285">Flavoprotein</keyword>
<reference evidence="8 9" key="1">
    <citation type="submission" date="2014-01" db="EMBL/GenBank/DDBJ databases">
        <title>Actinotalea ferrariae CF5-4.</title>
        <authorList>
            <person name="Chen F."/>
            <person name="Li Y."/>
            <person name="Wang G."/>
        </authorList>
    </citation>
    <scope>NUCLEOTIDE SEQUENCE [LARGE SCALE GENOMIC DNA]</scope>
    <source>
        <strain evidence="8 9">CF5-4</strain>
    </source>
</reference>
<name>A0A021VRF3_9CELL</name>
<organism evidence="8 9">
    <name type="scientific">Actinotalea ferrariae CF5-4</name>
    <dbReference type="NCBI Taxonomy" id="948458"/>
    <lineage>
        <taxon>Bacteria</taxon>
        <taxon>Bacillati</taxon>
        <taxon>Actinomycetota</taxon>
        <taxon>Actinomycetes</taxon>
        <taxon>Micrococcales</taxon>
        <taxon>Cellulomonadaceae</taxon>
        <taxon>Actinotalea</taxon>
    </lineage>
</organism>
<evidence type="ECO:0000313" key="9">
    <source>
        <dbReference type="Proteomes" id="UP000019753"/>
    </source>
</evidence>
<keyword evidence="4" id="KW-0288">FMN</keyword>
<dbReference type="PANTHER" id="PTHR43673">
    <property type="entry name" value="NAD(P)H NITROREDUCTASE YDGI-RELATED"/>
    <property type="match status" value="1"/>
</dbReference>
<keyword evidence="9" id="KW-1185">Reference proteome</keyword>
<feature type="compositionally biased region" description="Basic and acidic residues" evidence="6">
    <location>
        <begin position="195"/>
        <end position="205"/>
    </location>
</feature>
<accession>A0A021VRF3</accession>
<keyword evidence="5" id="KW-0560">Oxidoreductase</keyword>
<evidence type="ECO:0000256" key="4">
    <source>
        <dbReference type="ARBA" id="ARBA00022643"/>
    </source>
</evidence>
<evidence type="ECO:0000313" key="8">
    <source>
        <dbReference type="EMBL" id="EYR62630.1"/>
    </source>
</evidence>
<dbReference type="AlphaFoldDB" id="A0A021VRF3"/>
<sequence>MELREVVVRRRMVRSFTPEPVPRAVVDRMLAHAVRAPSAGFSQGWAFLVLDTPDDVARFWAVATPPGRGGAPDRWATGMRRAPVLVVPFAHEAAYRERYAEPDKAAGGEPQDPRERWGVPYWYVDAGMASLLMLLTAVDEGLGACFFGVPAERVAALRAEFGVPDDHEPVGVVAVGHPAPEQAVRGSAARRRRRPLDEVVHRGGW</sequence>
<dbReference type="InterPro" id="IPR000415">
    <property type="entry name" value="Nitroreductase-like"/>
</dbReference>
<evidence type="ECO:0000256" key="6">
    <source>
        <dbReference type="SAM" id="MobiDB-lite"/>
    </source>
</evidence>
<evidence type="ECO:0000259" key="7">
    <source>
        <dbReference type="Pfam" id="PF00881"/>
    </source>
</evidence>
<gene>
    <name evidence="8" type="ORF">N866_06755</name>
</gene>